<organism evidence="2 3">
    <name type="scientific">Neoroseomonas alkaliterrae</name>
    <dbReference type="NCBI Taxonomy" id="1452450"/>
    <lineage>
        <taxon>Bacteria</taxon>
        <taxon>Pseudomonadati</taxon>
        <taxon>Pseudomonadota</taxon>
        <taxon>Alphaproteobacteria</taxon>
        <taxon>Acetobacterales</taxon>
        <taxon>Acetobacteraceae</taxon>
        <taxon>Neoroseomonas</taxon>
    </lineage>
</organism>
<accession>A0A840XMY8</accession>
<gene>
    <name evidence="2" type="ORF">FHS88_000209</name>
</gene>
<reference evidence="2 3" key="1">
    <citation type="submission" date="2020-08" db="EMBL/GenBank/DDBJ databases">
        <title>Genomic Encyclopedia of Type Strains, Phase IV (KMG-IV): sequencing the most valuable type-strain genomes for metagenomic binning, comparative biology and taxonomic classification.</title>
        <authorList>
            <person name="Goeker M."/>
        </authorList>
    </citation>
    <scope>NUCLEOTIDE SEQUENCE [LARGE SCALE GENOMIC DNA]</scope>
    <source>
        <strain evidence="2 3">DSM 25895</strain>
    </source>
</reference>
<sequence length="150" mass="15673">MSDSPLPRAALWLGLYGLLPSIAALGVLALLPEWRAIAAGAGVAYGAVIASFVGGAWWGLACARAPAEALPRHLVFSVVPSLVAWPAVLVPYPTGYLVLAMLFAALLPTDRRLRMEGIAPAWWLTLRRPLSLGMAALHAAGAVILLMVAG</sequence>
<dbReference type="PANTHER" id="PTHR15887">
    <property type="entry name" value="TRANSMEMBRANE PROTEIN 69"/>
    <property type="match status" value="1"/>
</dbReference>
<dbReference type="PANTHER" id="PTHR15887:SF1">
    <property type="entry name" value="TRANSMEMBRANE PROTEIN 69"/>
    <property type="match status" value="1"/>
</dbReference>
<comment type="caution">
    <text evidence="2">The sequence shown here is derived from an EMBL/GenBank/DDBJ whole genome shotgun (WGS) entry which is preliminary data.</text>
</comment>
<dbReference type="AlphaFoldDB" id="A0A840XMY8"/>
<dbReference type="Pfam" id="PF11911">
    <property type="entry name" value="DUF3429"/>
    <property type="match status" value="1"/>
</dbReference>
<protein>
    <recommendedName>
        <fullName evidence="4">DUF3429 domain-containing protein</fullName>
    </recommendedName>
</protein>
<dbReference type="EMBL" id="JACIJE010000001">
    <property type="protein sequence ID" value="MBB5688099.1"/>
    <property type="molecule type" value="Genomic_DNA"/>
</dbReference>
<keyword evidence="1" id="KW-0812">Transmembrane</keyword>
<feature type="transmembrane region" description="Helical" evidence="1">
    <location>
        <begin position="43"/>
        <end position="67"/>
    </location>
</feature>
<feature type="transmembrane region" description="Helical" evidence="1">
    <location>
        <begin position="130"/>
        <end position="149"/>
    </location>
</feature>
<evidence type="ECO:0000313" key="2">
    <source>
        <dbReference type="EMBL" id="MBB5688099.1"/>
    </source>
</evidence>
<feature type="transmembrane region" description="Helical" evidence="1">
    <location>
        <begin position="87"/>
        <end position="109"/>
    </location>
</feature>
<keyword evidence="1" id="KW-1133">Transmembrane helix</keyword>
<proteinExistence type="predicted"/>
<dbReference type="RefSeq" id="WP_184480427.1">
    <property type="nucleotide sequence ID" value="NZ_JAAEDJ010000007.1"/>
</dbReference>
<dbReference type="Proteomes" id="UP000562254">
    <property type="component" value="Unassembled WGS sequence"/>
</dbReference>
<keyword evidence="1" id="KW-0472">Membrane</keyword>
<evidence type="ECO:0000313" key="3">
    <source>
        <dbReference type="Proteomes" id="UP000562254"/>
    </source>
</evidence>
<evidence type="ECO:0000256" key="1">
    <source>
        <dbReference type="SAM" id="Phobius"/>
    </source>
</evidence>
<name>A0A840XMY8_9PROT</name>
<evidence type="ECO:0008006" key="4">
    <source>
        <dbReference type="Google" id="ProtNLM"/>
    </source>
</evidence>
<feature type="transmembrane region" description="Helical" evidence="1">
    <location>
        <begin position="12"/>
        <end position="31"/>
    </location>
</feature>
<dbReference type="InterPro" id="IPR021836">
    <property type="entry name" value="DUF3429"/>
</dbReference>
<keyword evidence="3" id="KW-1185">Reference proteome</keyword>